<dbReference type="PANTHER" id="PTHR12874">
    <property type="entry name" value="F-BOX ONLY PROTEIN 48-RELATED"/>
    <property type="match status" value="1"/>
</dbReference>
<evidence type="ECO:0000256" key="6">
    <source>
        <dbReference type="ARBA" id="ARBA00032113"/>
    </source>
</evidence>
<feature type="repeat" description="WD" evidence="7">
    <location>
        <begin position="437"/>
        <end position="472"/>
    </location>
</feature>
<keyword evidence="7" id="KW-0853">WD repeat</keyword>
<comment type="function">
    <text evidence="1">Component of the SCF(sconB) E3 ubiquitin ligase complex involved in the regulation of sulfur metabolite repression, probably by mediating the inactivation or degradation of the metR transcription factor.</text>
</comment>
<name>A0A507QHZ8_MONPU</name>
<dbReference type="GO" id="GO:0031146">
    <property type="term" value="P:SCF-dependent proteasomal ubiquitin-dependent protein catabolic process"/>
    <property type="evidence" value="ECO:0007669"/>
    <property type="project" value="TreeGrafter"/>
</dbReference>
<comment type="caution">
    <text evidence="10">The sequence shown here is derived from an EMBL/GenBank/DDBJ whole genome shotgun (WGS) entry which is preliminary data.</text>
</comment>
<evidence type="ECO:0000256" key="7">
    <source>
        <dbReference type="PROSITE-ProRule" id="PRU00221"/>
    </source>
</evidence>
<dbReference type="Pfam" id="PF12937">
    <property type="entry name" value="F-box-like"/>
    <property type="match status" value="1"/>
</dbReference>
<dbReference type="InterPro" id="IPR036322">
    <property type="entry name" value="WD40_repeat_dom_sf"/>
</dbReference>
<sequence length="559" mass="62312">MLKRSRCDTHGDFPPPKRIRNEIRSPDRLSSLSDELLLHILSFLPIPTLNTCQRLSRRFYALAADSELWKRQYYSRWVWPRARRLPNARRSSLSRRKFVYSPKVSTWLGHSHLAEGENVTNWKRQYRLRHNWSKGVCRVTEVELPQASVSPFLAKLCAGILFTADSRYGLRAWIAKNPTSCVANIPFSGPDKTPCAAPTALTAAESQHRTTIEVTVGFQDGRFSVYDFDHRTSLLCLRSSHDGSTEGSVIAMASSSPYLLMVSQNNVLSLYEMPVTPEGANKNEQAAEPRLLMSLRADSIVAPMSLAIRISASEIISSIVYSFFHLGCGWSLGIQELRLNRDGQQIGSRLATTVDSQYGMRHMRTVLPSVELSGVQNRVASELSVAPAEPSILHQQPPTSMSYSHPYLLTSHADNTLTMYIVVSTSESLFVKSGERLWGHTSSVSAVHVSDRGKAVSVGSFGDEIRIWELESALSSSGRRNALRGENSIQITPENKRHRKSGDLDMLSHTVGHAAQVASGDTPNKMGMLRGCVGFDDERVLLFREKGLGTPWLECYDFT</sequence>
<dbReference type="InterPro" id="IPR001680">
    <property type="entry name" value="WD40_rpt"/>
</dbReference>
<evidence type="ECO:0000256" key="3">
    <source>
        <dbReference type="ARBA" id="ARBA00011725"/>
    </source>
</evidence>
<dbReference type="PROSITE" id="PS50181">
    <property type="entry name" value="FBOX"/>
    <property type="match status" value="1"/>
</dbReference>
<dbReference type="SUPFAM" id="SSF50978">
    <property type="entry name" value="WD40 repeat-like"/>
    <property type="match status" value="1"/>
</dbReference>
<dbReference type="Gene3D" id="2.130.10.10">
    <property type="entry name" value="YVTN repeat-like/Quinoprotein amine dehydrogenase"/>
    <property type="match status" value="1"/>
</dbReference>
<dbReference type="InterPro" id="IPR015943">
    <property type="entry name" value="WD40/YVTN_repeat-like_dom_sf"/>
</dbReference>
<evidence type="ECO:0000313" key="10">
    <source>
        <dbReference type="EMBL" id="TQB68139.1"/>
    </source>
</evidence>
<comment type="similarity">
    <text evidence="2">Belongs to the WD repeat MET30/SCONB/SCON-2 family.</text>
</comment>
<dbReference type="PANTHER" id="PTHR12874:SF9">
    <property type="entry name" value="F-BOX ONLY PROTEIN 48"/>
    <property type="match status" value="1"/>
</dbReference>
<dbReference type="GO" id="GO:0005737">
    <property type="term" value="C:cytoplasm"/>
    <property type="evidence" value="ECO:0007669"/>
    <property type="project" value="TreeGrafter"/>
</dbReference>
<dbReference type="PROSITE" id="PS50082">
    <property type="entry name" value="WD_REPEATS_2"/>
    <property type="match status" value="1"/>
</dbReference>
<dbReference type="EMBL" id="VIFY01000247">
    <property type="protein sequence ID" value="TQB68139.1"/>
    <property type="molecule type" value="Genomic_DNA"/>
</dbReference>
<dbReference type="Proteomes" id="UP000319663">
    <property type="component" value="Unassembled WGS sequence"/>
</dbReference>
<dbReference type="SUPFAM" id="SSF81383">
    <property type="entry name" value="F-box domain"/>
    <property type="match status" value="1"/>
</dbReference>
<dbReference type="STRING" id="5098.A0A507QHZ8"/>
<evidence type="ECO:0000256" key="4">
    <source>
        <dbReference type="ARBA" id="ARBA00015819"/>
    </source>
</evidence>
<comment type="subunit">
    <text evidence="3">Component of the SCF(sconB) E3 ubiquitin ligase complex.</text>
</comment>
<reference evidence="10 11" key="1">
    <citation type="submission" date="2019-06" db="EMBL/GenBank/DDBJ databases">
        <title>Wine fermentation using esterase from Monascus purpureus.</title>
        <authorList>
            <person name="Geng C."/>
            <person name="Zhang Y."/>
        </authorList>
    </citation>
    <scope>NUCLEOTIDE SEQUENCE [LARGE SCALE GENOMIC DNA]</scope>
    <source>
        <strain evidence="10">HQ1</strain>
    </source>
</reference>
<proteinExistence type="inferred from homology"/>
<dbReference type="Gene3D" id="1.20.1280.50">
    <property type="match status" value="1"/>
</dbReference>
<evidence type="ECO:0000259" key="9">
    <source>
        <dbReference type="PROSITE" id="PS50181"/>
    </source>
</evidence>
<evidence type="ECO:0000256" key="5">
    <source>
        <dbReference type="ARBA" id="ARBA00030034"/>
    </source>
</evidence>
<dbReference type="InterPro" id="IPR036047">
    <property type="entry name" value="F-box-like_dom_sf"/>
</dbReference>
<organism evidence="10 11">
    <name type="scientific">Monascus purpureus</name>
    <name type="common">Red mold</name>
    <name type="synonym">Monascus anka</name>
    <dbReference type="NCBI Taxonomy" id="5098"/>
    <lineage>
        <taxon>Eukaryota</taxon>
        <taxon>Fungi</taxon>
        <taxon>Dikarya</taxon>
        <taxon>Ascomycota</taxon>
        <taxon>Pezizomycotina</taxon>
        <taxon>Eurotiomycetes</taxon>
        <taxon>Eurotiomycetidae</taxon>
        <taxon>Eurotiales</taxon>
        <taxon>Aspergillaceae</taxon>
        <taxon>Monascus</taxon>
    </lineage>
</organism>
<dbReference type="AlphaFoldDB" id="A0A507QHZ8"/>
<dbReference type="SMART" id="SM00256">
    <property type="entry name" value="FBOX"/>
    <property type="match status" value="1"/>
</dbReference>
<dbReference type="GO" id="GO:0019005">
    <property type="term" value="C:SCF ubiquitin ligase complex"/>
    <property type="evidence" value="ECO:0007669"/>
    <property type="project" value="TreeGrafter"/>
</dbReference>
<feature type="compositionally biased region" description="Basic and acidic residues" evidence="8">
    <location>
        <begin position="1"/>
        <end position="11"/>
    </location>
</feature>
<keyword evidence="11" id="KW-1185">Reference proteome</keyword>
<dbReference type="PROSITE" id="PS50294">
    <property type="entry name" value="WD_REPEATS_REGION"/>
    <property type="match status" value="1"/>
</dbReference>
<evidence type="ECO:0000256" key="1">
    <source>
        <dbReference type="ARBA" id="ARBA00002730"/>
    </source>
</evidence>
<feature type="domain" description="F-box" evidence="9">
    <location>
        <begin position="26"/>
        <end position="72"/>
    </location>
</feature>
<feature type="region of interest" description="Disordered" evidence="8">
    <location>
        <begin position="1"/>
        <end position="21"/>
    </location>
</feature>
<accession>A0A507QHZ8</accession>
<evidence type="ECO:0000256" key="8">
    <source>
        <dbReference type="SAM" id="MobiDB-lite"/>
    </source>
</evidence>
<dbReference type="InterPro" id="IPR001810">
    <property type="entry name" value="F-box_dom"/>
</dbReference>
<evidence type="ECO:0000256" key="2">
    <source>
        <dbReference type="ARBA" id="ARBA00007968"/>
    </source>
</evidence>
<dbReference type="Pfam" id="PF25499">
    <property type="entry name" value="Beta-prop_pof12"/>
    <property type="match status" value="1"/>
</dbReference>
<dbReference type="OrthoDB" id="3219396at2759"/>
<protein>
    <recommendedName>
        <fullName evidence="4">Probable E3 ubiquitin ligase complex SCF subunit sconB</fullName>
    </recommendedName>
    <alternativeName>
        <fullName evidence="6">Sulfur controller B</fullName>
    </alternativeName>
    <alternativeName>
        <fullName evidence="5">Sulfur metabolite repression control protein B</fullName>
    </alternativeName>
</protein>
<evidence type="ECO:0000313" key="11">
    <source>
        <dbReference type="Proteomes" id="UP000319663"/>
    </source>
</evidence>
<gene>
    <name evidence="10" type="ORF">MPDQ_003919</name>
</gene>